<keyword evidence="2" id="KW-0808">Transferase</keyword>
<sequence>MQKFNFFVSRFALFFQKLRYLSRQYQYFFFVYTKKKIDVDLFSYRPLISILVPVYNTQLRHLKAMLQSVEDQSYENWELILLDDASPDEKPGIYLKEESKRNSKVLYYRSEKNGGISIATRQALKYASGEYVAFLDHDDRLSKDALGTIVDALQTEKNRPEFLYSDEIFQSKTFGVFSVSAKPDFSPEKLISHNYICHFVVVAKSLIDKMGGIREGYDGSQDHEFALRASRHTNRIRRLPFFLYIWRLHGESFSRKKAEVCERSSQKAISEYYAEKNEIVERIDSGHYPFTYHALRKLKTNHSVLIVVLGAELELDILYSKIIKLTQKTSNVNFEIAIGVNETEASQVSNWKFPDNIKIHSQKSENRNLNPKTINRLVSNTKGDFIFFWNPILGTLKTDWLYELLQHGESEGIGAVSPVVTNSKRELLYSSLILGKKGFIGVSGNGLSPTKSKIWSGEWIEKNVSALSKNVLLISRIHWITIQGLDEAFSDFYWDVDLSIRLREKGLRLVSNPFSEFLHESKHDCFKEFHPGNSNTKVDRKVLIEKWGDRLTADPFYSSHLDLVGADRLPKGLFHGCFHWFWKRSWKSK</sequence>
<evidence type="ECO:0000313" key="3">
    <source>
        <dbReference type="Proteomes" id="UP000266669"/>
    </source>
</evidence>
<dbReference type="SUPFAM" id="SSF53448">
    <property type="entry name" value="Nucleotide-diphospho-sugar transferases"/>
    <property type="match status" value="2"/>
</dbReference>
<proteinExistence type="predicted"/>
<protein>
    <submittedName>
        <fullName evidence="2">Glycosyl transferase</fullName>
    </submittedName>
</protein>
<feature type="domain" description="Glycosyltransferase 2-like" evidence="1">
    <location>
        <begin position="49"/>
        <end position="156"/>
    </location>
</feature>
<organism evidence="2 3">
    <name type="scientific">Leptospira stimsonii</name>
    <dbReference type="NCBI Taxonomy" id="2202203"/>
    <lineage>
        <taxon>Bacteria</taxon>
        <taxon>Pseudomonadati</taxon>
        <taxon>Spirochaetota</taxon>
        <taxon>Spirochaetia</taxon>
        <taxon>Leptospirales</taxon>
        <taxon>Leptospiraceae</taxon>
        <taxon>Leptospira</taxon>
    </lineage>
</organism>
<dbReference type="Proteomes" id="UP000266669">
    <property type="component" value="Unassembled WGS sequence"/>
</dbReference>
<dbReference type="RefSeq" id="WP_118981938.1">
    <property type="nucleotide sequence ID" value="NZ_QHCS01000002.1"/>
</dbReference>
<name>A0A8B3CTJ7_9LEPT</name>
<dbReference type="EMBL" id="QHCS01000002">
    <property type="protein sequence ID" value="RHX86344.1"/>
    <property type="molecule type" value="Genomic_DNA"/>
</dbReference>
<dbReference type="GO" id="GO:0016758">
    <property type="term" value="F:hexosyltransferase activity"/>
    <property type="evidence" value="ECO:0007669"/>
    <property type="project" value="UniProtKB-ARBA"/>
</dbReference>
<dbReference type="CDD" id="cd04184">
    <property type="entry name" value="GT2_RfbC_Mx_like"/>
    <property type="match status" value="1"/>
</dbReference>
<accession>A0A8B3CTJ7</accession>
<gene>
    <name evidence="2" type="ORF">DLM78_10945</name>
</gene>
<dbReference type="PANTHER" id="PTHR22916">
    <property type="entry name" value="GLYCOSYLTRANSFERASE"/>
    <property type="match status" value="1"/>
</dbReference>
<dbReference type="InterPro" id="IPR001173">
    <property type="entry name" value="Glyco_trans_2-like"/>
</dbReference>
<comment type="caution">
    <text evidence="2">The sequence shown here is derived from an EMBL/GenBank/DDBJ whole genome shotgun (WGS) entry which is preliminary data.</text>
</comment>
<evidence type="ECO:0000259" key="1">
    <source>
        <dbReference type="Pfam" id="PF00535"/>
    </source>
</evidence>
<dbReference type="InterPro" id="IPR029044">
    <property type="entry name" value="Nucleotide-diphossugar_trans"/>
</dbReference>
<dbReference type="Pfam" id="PF00535">
    <property type="entry name" value="Glycos_transf_2"/>
    <property type="match status" value="1"/>
</dbReference>
<evidence type="ECO:0000313" key="2">
    <source>
        <dbReference type="EMBL" id="RHX86344.1"/>
    </source>
</evidence>
<reference evidence="3" key="1">
    <citation type="submission" date="2018-05" db="EMBL/GenBank/DDBJ databases">
        <title>Leptospira yasudae sp. nov. and Leptospira stimsonii sp. nov., two pathogenic species of the genus Leptospira isolated from environmental sources.</title>
        <authorList>
            <person name="Casanovas-Massana A."/>
            <person name="Hamond C."/>
            <person name="Santos L.A."/>
            <person name="Hacker K.P."/>
            <person name="Balassiano I."/>
            <person name="Medeiros M.A."/>
            <person name="Reis M.G."/>
            <person name="Ko A.I."/>
            <person name="Wunder E.A."/>
        </authorList>
    </citation>
    <scope>NUCLEOTIDE SEQUENCE [LARGE SCALE GENOMIC DNA]</scope>
    <source>
        <strain evidence="3">AMB6-RJ</strain>
    </source>
</reference>
<dbReference type="Gene3D" id="3.90.550.10">
    <property type="entry name" value="Spore Coat Polysaccharide Biosynthesis Protein SpsA, Chain A"/>
    <property type="match status" value="2"/>
</dbReference>
<dbReference type="PANTHER" id="PTHR22916:SF3">
    <property type="entry name" value="UDP-GLCNAC:BETAGAL BETA-1,3-N-ACETYLGLUCOSAMINYLTRANSFERASE-LIKE PROTEIN 1"/>
    <property type="match status" value="1"/>
</dbReference>
<dbReference type="AlphaFoldDB" id="A0A8B3CTJ7"/>